<dbReference type="GO" id="GO:0032153">
    <property type="term" value="C:cell division site"/>
    <property type="evidence" value="ECO:0007669"/>
    <property type="project" value="UniProtKB-UniRule"/>
</dbReference>
<comment type="caution">
    <text evidence="12">The sequence shown here is derived from an EMBL/GenBank/DDBJ whole genome shotgun (WGS) entry which is preliminary data.</text>
</comment>
<name>A0A7W7Z9B4_9BACT</name>
<evidence type="ECO:0000256" key="8">
    <source>
        <dbReference type="ARBA" id="ARBA00023306"/>
    </source>
</evidence>
<evidence type="ECO:0000259" key="11">
    <source>
        <dbReference type="PROSITE" id="PS51779"/>
    </source>
</evidence>
<reference evidence="12 13" key="1">
    <citation type="submission" date="2020-08" db="EMBL/GenBank/DDBJ databases">
        <title>Genomic Encyclopedia of Type Strains, Phase IV (KMG-V): Genome sequencing to study the core and pangenomes of soil and plant-associated prokaryotes.</title>
        <authorList>
            <person name="Whitman W."/>
        </authorList>
    </citation>
    <scope>NUCLEOTIDE SEQUENCE [LARGE SCALE GENOMIC DNA]</scope>
    <source>
        <strain evidence="12 13">M8UP14</strain>
    </source>
</reference>
<keyword evidence="2 9" id="KW-1003">Cell membrane</keyword>
<comment type="function">
    <text evidence="9">Essential cell division protein.</text>
</comment>
<dbReference type="InterPro" id="IPR034746">
    <property type="entry name" value="POTRA"/>
</dbReference>
<feature type="compositionally biased region" description="Low complexity" evidence="10">
    <location>
        <begin position="439"/>
        <end position="448"/>
    </location>
</feature>
<comment type="subcellular location">
    <subcellularLocation>
        <location evidence="9">Cell membrane</location>
        <topology evidence="9">Single-pass type II membrane protein</topology>
    </subcellularLocation>
    <subcellularLocation>
        <location evidence="1">Membrane</location>
    </subcellularLocation>
    <text evidence="9">Localizes to the division septum.</text>
</comment>
<dbReference type="Gene3D" id="3.10.20.310">
    <property type="entry name" value="membrane protein fhac"/>
    <property type="match status" value="1"/>
</dbReference>
<evidence type="ECO:0000256" key="2">
    <source>
        <dbReference type="ARBA" id="ARBA00022475"/>
    </source>
</evidence>
<keyword evidence="7 9" id="KW-0472">Membrane</keyword>
<feature type="region of interest" description="Disordered" evidence="10">
    <location>
        <begin position="438"/>
        <end position="459"/>
    </location>
</feature>
<keyword evidence="6 9" id="KW-1133">Transmembrane helix</keyword>
<dbReference type="AlphaFoldDB" id="A0A7W7Z9B4"/>
<evidence type="ECO:0000256" key="5">
    <source>
        <dbReference type="ARBA" id="ARBA00022692"/>
    </source>
</evidence>
<evidence type="ECO:0000313" key="13">
    <source>
        <dbReference type="Proteomes" id="UP000540989"/>
    </source>
</evidence>
<dbReference type="Gene3D" id="3.40.50.11690">
    <property type="entry name" value="Cell division protein FtsQ/DivIB"/>
    <property type="match status" value="1"/>
</dbReference>
<feature type="compositionally biased region" description="Low complexity" evidence="10">
    <location>
        <begin position="401"/>
        <end position="414"/>
    </location>
</feature>
<evidence type="ECO:0000256" key="10">
    <source>
        <dbReference type="SAM" id="MobiDB-lite"/>
    </source>
</evidence>
<feature type="region of interest" description="Disordered" evidence="10">
    <location>
        <begin position="1"/>
        <end position="72"/>
    </location>
</feature>
<dbReference type="InterPro" id="IPR026579">
    <property type="entry name" value="FtsQ"/>
</dbReference>
<dbReference type="GO" id="GO:0005886">
    <property type="term" value="C:plasma membrane"/>
    <property type="evidence" value="ECO:0007669"/>
    <property type="project" value="UniProtKB-SubCell"/>
</dbReference>
<evidence type="ECO:0000256" key="6">
    <source>
        <dbReference type="ARBA" id="ARBA00022989"/>
    </source>
</evidence>
<keyword evidence="4 9" id="KW-0132">Cell division</keyword>
<evidence type="ECO:0000256" key="3">
    <source>
        <dbReference type="ARBA" id="ARBA00022519"/>
    </source>
</evidence>
<keyword evidence="8 9" id="KW-0131">Cell cycle</keyword>
<comment type="similarity">
    <text evidence="9">Belongs to the FtsQ/DivIB family. FtsQ subfamily.</text>
</comment>
<evidence type="ECO:0000256" key="4">
    <source>
        <dbReference type="ARBA" id="ARBA00022618"/>
    </source>
</evidence>
<gene>
    <name evidence="9" type="primary">ftsQ</name>
    <name evidence="12" type="ORF">HDF16_000403</name>
</gene>
<sequence length="459" mass="50294">MRQNDPFSKRGSAVLDAPEEMYAPSPTTARRRPRLTEAEPRVDSGRDFDDDFADGLPERVEEAPASSRRQRGRRFRFNGRPVRLPKTLWGRVFSAAGVLLFLAVVAAGILAVRSFFLHDPRFVIESSSAIESVGNTHVTRAQLLSVFGEDVERNIFNVPLAERRVQLERMPWVEHATVMRLLPNHIRILITERTPVALVRQGTQLSMVDANGVLLDIPADMPSDPHYSFPVITGGIGADEPLSTRAARMKIFGQFMGDLDSGGDQVSKKISEVDLSNPEDVKALLFEGSNDVLVHFGDSDFLDRYRKFDQHLAEWRTQYPKLSSVDMRYDRQVVLDMQPGSEVPIKAATTPVVEQGGKAAAKPVSKLASQPVAKTVVKVPGVAPHKPILPVAKAAAQHPVKPATKAPGKAPAKPLTQGKKSAKPAAEEWHMVVVKPHTKAAASLAAKAKPTHSPQASRQ</sequence>
<feature type="region of interest" description="Disordered" evidence="10">
    <location>
        <begin position="396"/>
        <end position="426"/>
    </location>
</feature>
<keyword evidence="3" id="KW-0997">Cell inner membrane</keyword>
<dbReference type="InterPro" id="IPR013685">
    <property type="entry name" value="POTRA_FtsQ_type"/>
</dbReference>
<evidence type="ECO:0000256" key="7">
    <source>
        <dbReference type="ARBA" id="ARBA00023136"/>
    </source>
</evidence>
<keyword evidence="13" id="KW-1185">Reference proteome</keyword>
<dbReference type="GO" id="GO:0090529">
    <property type="term" value="P:cell septum assembly"/>
    <property type="evidence" value="ECO:0007669"/>
    <property type="project" value="InterPro"/>
</dbReference>
<feature type="transmembrane region" description="Helical" evidence="9">
    <location>
        <begin position="88"/>
        <end position="112"/>
    </location>
</feature>
<feature type="domain" description="POTRA" evidence="11">
    <location>
        <begin position="122"/>
        <end position="193"/>
    </location>
</feature>
<organism evidence="12 13">
    <name type="scientific">Granulicella aggregans</name>
    <dbReference type="NCBI Taxonomy" id="474949"/>
    <lineage>
        <taxon>Bacteria</taxon>
        <taxon>Pseudomonadati</taxon>
        <taxon>Acidobacteriota</taxon>
        <taxon>Terriglobia</taxon>
        <taxon>Terriglobales</taxon>
        <taxon>Acidobacteriaceae</taxon>
        <taxon>Granulicella</taxon>
    </lineage>
</organism>
<dbReference type="EMBL" id="JACHIP010000001">
    <property type="protein sequence ID" value="MBB5055734.1"/>
    <property type="molecule type" value="Genomic_DNA"/>
</dbReference>
<dbReference type="PROSITE" id="PS51779">
    <property type="entry name" value="POTRA"/>
    <property type="match status" value="1"/>
</dbReference>
<proteinExistence type="inferred from homology"/>
<dbReference type="InterPro" id="IPR005548">
    <property type="entry name" value="Cell_div_FtsQ/DivIB_C"/>
</dbReference>
<keyword evidence="5 9" id="KW-0812">Transmembrane</keyword>
<dbReference type="GO" id="GO:0043093">
    <property type="term" value="P:FtsZ-dependent cytokinesis"/>
    <property type="evidence" value="ECO:0007669"/>
    <property type="project" value="UniProtKB-UniRule"/>
</dbReference>
<dbReference type="Pfam" id="PF08478">
    <property type="entry name" value="POTRA_1"/>
    <property type="match status" value="1"/>
</dbReference>
<feature type="compositionally biased region" description="Basic and acidic residues" evidence="10">
    <location>
        <begin position="34"/>
        <end position="47"/>
    </location>
</feature>
<dbReference type="Proteomes" id="UP000540989">
    <property type="component" value="Unassembled WGS sequence"/>
</dbReference>
<dbReference type="PANTHER" id="PTHR35851:SF1">
    <property type="entry name" value="CELL DIVISION PROTEIN FTSQ"/>
    <property type="match status" value="1"/>
</dbReference>
<accession>A0A7W7Z9B4</accession>
<protein>
    <recommendedName>
        <fullName evidence="9">Cell division protein FtsQ</fullName>
    </recommendedName>
</protein>
<dbReference type="HAMAP" id="MF_00911">
    <property type="entry name" value="FtsQ_subfam"/>
    <property type="match status" value="1"/>
</dbReference>
<dbReference type="Pfam" id="PF03799">
    <property type="entry name" value="FtsQ_DivIB_C"/>
    <property type="match status" value="1"/>
</dbReference>
<evidence type="ECO:0000256" key="9">
    <source>
        <dbReference type="HAMAP-Rule" id="MF_00911"/>
    </source>
</evidence>
<evidence type="ECO:0000313" key="12">
    <source>
        <dbReference type="EMBL" id="MBB5055734.1"/>
    </source>
</evidence>
<evidence type="ECO:0000256" key="1">
    <source>
        <dbReference type="ARBA" id="ARBA00004370"/>
    </source>
</evidence>
<dbReference type="InterPro" id="IPR045335">
    <property type="entry name" value="FtsQ_C_sf"/>
</dbReference>
<dbReference type="PANTHER" id="PTHR35851">
    <property type="entry name" value="CELL DIVISION PROTEIN FTSQ"/>
    <property type="match status" value="1"/>
</dbReference>